<feature type="domain" description="Glycosyl hydrolase family 31 C-terminal" evidence="5">
    <location>
        <begin position="766"/>
        <end position="878"/>
    </location>
</feature>
<dbReference type="PANTHER" id="PTHR22762">
    <property type="entry name" value="ALPHA-GLUCOSIDASE"/>
    <property type="match status" value="1"/>
</dbReference>
<reference evidence="6 7" key="1">
    <citation type="journal article" date="2019" name="Fungal Biol. Biotechnol.">
        <title>Draft genome sequence of fastidious pathogen Ceratobasidium theobromae, which causes vascular-streak dieback in Theobroma cacao.</title>
        <authorList>
            <person name="Ali S.S."/>
            <person name="Asman A."/>
            <person name="Shao J."/>
            <person name="Firmansyah A.P."/>
            <person name="Susilo A.W."/>
            <person name="Rosmana A."/>
            <person name="McMahon P."/>
            <person name="Junaid M."/>
            <person name="Guest D."/>
            <person name="Kheng T.Y."/>
            <person name="Meinhardt L.W."/>
            <person name="Bailey B.A."/>
        </authorList>
    </citation>
    <scope>NUCLEOTIDE SEQUENCE [LARGE SCALE GENOMIC DNA]</scope>
    <source>
        <strain evidence="6 7">CT2</strain>
    </source>
</reference>
<dbReference type="InterPro" id="IPR013780">
    <property type="entry name" value="Glyco_hydro_b"/>
</dbReference>
<dbReference type="SUPFAM" id="SSF74650">
    <property type="entry name" value="Galactose mutarotase-like"/>
    <property type="match status" value="1"/>
</dbReference>
<dbReference type="CDD" id="cd14752">
    <property type="entry name" value="GH31_N"/>
    <property type="match status" value="1"/>
</dbReference>
<proteinExistence type="inferred from homology"/>
<comment type="similarity">
    <text evidence="1 2">Belongs to the glycosyl hydrolase 31 family.</text>
</comment>
<evidence type="ECO:0000313" key="7">
    <source>
        <dbReference type="Proteomes" id="UP000383932"/>
    </source>
</evidence>
<organism evidence="6 7">
    <name type="scientific">Ceratobasidium theobromae</name>
    <dbReference type="NCBI Taxonomy" id="1582974"/>
    <lineage>
        <taxon>Eukaryota</taxon>
        <taxon>Fungi</taxon>
        <taxon>Dikarya</taxon>
        <taxon>Basidiomycota</taxon>
        <taxon>Agaricomycotina</taxon>
        <taxon>Agaricomycetes</taxon>
        <taxon>Cantharellales</taxon>
        <taxon>Ceratobasidiaceae</taxon>
        <taxon>Ceratobasidium</taxon>
    </lineage>
</organism>
<gene>
    <name evidence="6" type="ORF">CTheo_5460</name>
</gene>
<dbReference type="OrthoDB" id="5839090at2759"/>
<dbReference type="GO" id="GO:0005975">
    <property type="term" value="P:carbohydrate metabolic process"/>
    <property type="evidence" value="ECO:0007669"/>
    <property type="project" value="InterPro"/>
</dbReference>
<evidence type="ECO:0000256" key="1">
    <source>
        <dbReference type="ARBA" id="ARBA00007806"/>
    </source>
</evidence>
<dbReference type="Proteomes" id="UP000383932">
    <property type="component" value="Unassembled WGS sequence"/>
</dbReference>
<keyword evidence="7" id="KW-1185">Reference proteome</keyword>
<dbReference type="InterPro" id="IPR025887">
    <property type="entry name" value="Glyco_hydro_31_N_dom"/>
</dbReference>
<sequence>MSYNKQNDVYSFVKAEDFFSSVDNGGLPYNRMGDVTLIPDNEDPNKTVTHHGRGFVDTKGKIVLVEFVRPTVFRIRFNAERAKLTDYTDWNSRNIVQDTLKDLITTLDQYENIRWEVVCTDRGDFVELESRPTPQTTPDEYYMRIHVRKQPFQIIATKPLLRRATADEADLITGGVLPGDNVTDVKVVWQSKPSGILYSGKASIIEVDKPGRARYLGFGEQGGRQLLKTKTIVDFFNYDNMRYMQVYGSGPLDSREPLYHSEPFWMEVAQHPGHLLRVASFVDNFSQVCLDIGSKNNGTVRVATRFNSLQLFVVIGDTVGNVITTYTSIVGRPTLKPRYVLGYHQGCYGYDTPQKIWDAVNGYKNVGFPLDGLHIDVDFQNNYKTFTVNENVFPNPKQLLTDLRNQGIKCSTNITPFINGDNDPNYNTLQTALDKGYFVMDKRHRTDGPNSANEDRYMLYRGGYKNEFQANDLSQEPRSNYNPQDRVELYETWDTGKPFRGGVWYGGDLGRPGHYPDLNRREVRLWWGEQYNYLISLGLEFVWQDMTSPCMGASYGDMRSFPFRLKISSDAVKSVKLDRSAQVPKAPAIEVWSLYALNLHKATYKGWNFNKDREGKRNFIIGRGGYIGLHRYAGLWTGDNASQWEFLKVSVAQVLALGLSGITISGGDVGGFEPQTDQEKWANPELLMRWYCAYSLLPWFRNHYNGKPGKKDFQEPFKYEAKKYEVPVDQRWLYEKTLPICLYYVKLRYTLLQLLYDQMFDNLITGLPIARSLMISNEDDGSLVVENSDFLDDEYMVGDDVLVAPILWEQGNSNVTRVVYLPRPVSWWQCNLRADGPDHAVKLGAPFPGGTLLPYDARMNVADVPYVTPMFIKYGAIIPQIEPRKYAEDHAQPNPLSIHIYPGHVLRNRSYDMYLDDGVSRKSAPTASDLQTHLAINKGEPLPDNFTGGLPANAFGDEQAQAVYWKVRIKQFIEKGANPNKVSRKITVQTIHSHPDFDPTTIFGKVYRLIVWGEPTRAQEFAGATPQISTPQSNSFNASSKYDSAKNAWIIEVTINDISDAKYNIECSVVY</sequence>
<evidence type="ECO:0000256" key="2">
    <source>
        <dbReference type="RuleBase" id="RU361185"/>
    </source>
</evidence>
<dbReference type="InterPro" id="IPR048395">
    <property type="entry name" value="Glyco_hydro_31_C"/>
</dbReference>
<protein>
    <submittedName>
        <fullName evidence="6">Uncharacterized protein</fullName>
    </submittedName>
</protein>
<feature type="domain" description="Glycoside hydrolase family 31 N-terminal" evidence="4">
    <location>
        <begin position="65"/>
        <end position="291"/>
    </location>
</feature>
<dbReference type="Gene3D" id="3.20.20.80">
    <property type="entry name" value="Glycosidases"/>
    <property type="match status" value="2"/>
</dbReference>
<keyword evidence="2" id="KW-0326">Glycosidase</keyword>
<evidence type="ECO:0000259" key="5">
    <source>
        <dbReference type="Pfam" id="PF21365"/>
    </source>
</evidence>
<name>A0A5N5QH72_9AGAM</name>
<evidence type="ECO:0000313" key="6">
    <source>
        <dbReference type="EMBL" id="KAB5591102.1"/>
    </source>
</evidence>
<evidence type="ECO:0000259" key="3">
    <source>
        <dbReference type="Pfam" id="PF01055"/>
    </source>
</evidence>
<dbReference type="InterPro" id="IPR011013">
    <property type="entry name" value="Gal_mutarotase_sf_dom"/>
</dbReference>
<dbReference type="GO" id="GO:0030246">
    <property type="term" value="F:carbohydrate binding"/>
    <property type="evidence" value="ECO:0007669"/>
    <property type="project" value="InterPro"/>
</dbReference>
<dbReference type="Pfam" id="PF13802">
    <property type="entry name" value="Gal_mutarotas_2"/>
    <property type="match status" value="1"/>
</dbReference>
<dbReference type="InterPro" id="IPR017853">
    <property type="entry name" value="GH"/>
</dbReference>
<dbReference type="EMBL" id="SSOP01000123">
    <property type="protein sequence ID" value="KAB5591102.1"/>
    <property type="molecule type" value="Genomic_DNA"/>
</dbReference>
<dbReference type="Pfam" id="PF01055">
    <property type="entry name" value="Glyco_hydro_31_2nd"/>
    <property type="match status" value="1"/>
</dbReference>
<comment type="caution">
    <text evidence="6">The sequence shown here is derived from an EMBL/GenBank/DDBJ whole genome shotgun (WGS) entry which is preliminary data.</text>
</comment>
<evidence type="ECO:0000259" key="4">
    <source>
        <dbReference type="Pfam" id="PF13802"/>
    </source>
</evidence>
<dbReference type="Gene3D" id="2.60.40.1760">
    <property type="entry name" value="glycosyl hydrolase (family 31)"/>
    <property type="match status" value="1"/>
</dbReference>
<dbReference type="PANTHER" id="PTHR22762:SF120">
    <property type="entry name" value="HETEROGLYCAN GLUCOSIDASE 1"/>
    <property type="match status" value="1"/>
</dbReference>
<dbReference type="Pfam" id="PF21365">
    <property type="entry name" value="Glyco_hydro_31_3rd"/>
    <property type="match status" value="1"/>
</dbReference>
<dbReference type="AlphaFoldDB" id="A0A5N5QH72"/>
<dbReference type="SUPFAM" id="SSF51445">
    <property type="entry name" value="(Trans)glycosidases"/>
    <property type="match status" value="1"/>
</dbReference>
<dbReference type="InterPro" id="IPR000322">
    <property type="entry name" value="Glyco_hydro_31_TIM"/>
</dbReference>
<keyword evidence="2" id="KW-0378">Hydrolase</keyword>
<dbReference type="GO" id="GO:0004553">
    <property type="term" value="F:hydrolase activity, hydrolyzing O-glycosyl compounds"/>
    <property type="evidence" value="ECO:0007669"/>
    <property type="project" value="InterPro"/>
</dbReference>
<dbReference type="Gene3D" id="2.60.40.1180">
    <property type="entry name" value="Golgi alpha-mannosidase II"/>
    <property type="match status" value="2"/>
</dbReference>
<feature type="domain" description="Glycoside hydrolase family 31 TIM barrel" evidence="3">
    <location>
        <begin position="333"/>
        <end position="757"/>
    </location>
</feature>
<accession>A0A5N5QH72</accession>